<organism evidence="2 3">
    <name type="scientific">Paramuricea clavata</name>
    <name type="common">Red gorgonian</name>
    <name type="synonym">Violescent sea-whip</name>
    <dbReference type="NCBI Taxonomy" id="317549"/>
    <lineage>
        <taxon>Eukaryota</taxon>
        <taxon>Metazoa</taxon>
        <taxon>Cnidaria</taxon>
        <taxon>Anthozoa</taxon>
        <taxon>Octocorallia</taxon>
        <taxon>Malacalcyonacea</taxon>
        <taxon>Plexauridae</taxon>
        <taxon>Paramuricea</taxon>
    </lineage>
</organism>
<feature type="compositionally biased region" description="Basic residues" evidence="1">
    <location>
        <begin position="1"/>
        <end position="18"/>
    </location>
</feature>
<sequence>MASKKKQNFEKKRKKKHVSSTSTENINEFTLQNVVGLGGDEADYELLKNVDDEDDVVTDGIVANEQNEVKKSEVQNLIKELGLQSLKNQSNLKVKQVNNHDDTVNSKKTKTKTKESTKSKRKANNKATPTERAQSPGNASERVGDVEIKDRLLIHPVGRWFEE</sequence>
<gene>
    <name evidence="2" type="ORF">PACLA_8A049487</name>
</gene>
<comment type="caution">
    <text evidence="2">The sequence shown here is derived from an EMBL/GenBank/DDBJ whole genome shotgun (WGS) entry which is preliminary data.</text>
</comment>
<protein>
    <submittedName>
        <fullName evidence="2">Uncharacterized protein</fullName>
    </submittedName>
</protein>
<keyword evidence="3" id="KW-1185">Reference proteome</keyword>
<dbReference type="AlphaFoldDB" id="A0A6S7JCV1"/>
<dbReference type="EMBL" id="CACRXK020008439">
    <property type="protein sequence ID" value="CAB4014771.1"/>
    <property type="molecule type" value="Genomic_DNA"/>
</dbReference>
<proteinExistence type="predicted"/>
<feature type="region of interest" description="Disordered" evidence="1">
    <location>
        <begin position="1"/>
        <end position="27"/>
    </location>
</feature>
<reference evidence="2" key="1">
    <citation type="submission" date="2020-04" db="EMBL/GenBank/DDBJ databases">
        <authorList>
            <person name="Alioto T."/>
            <person name="Alioto T."/>
            <person name="Gomez Garrido J."/>
        </authorList>
    </citation>
    <scope>NUCLEOTIDE SEQUENCE</scope>
    <source>
        <strain evidence="2">A484AB</strain>
    </source>
</reference>
<accession>A0A6S7JCV1</accession>
<feature type="region of interest" description="Disordered" evidence="1">
    <location>
        <begin position="91"/>
        <end position="148"/>
    </location>
</feature>
<feature type="non-terminal residue" evidence="2">
    <location>
        <position position="163"/>
    </location>
</feature>
<evidence type="ECO:0000313" key="2">
    <source>
        <dbReference type="EMBL" id="CAB4014771.1"/>
    </source>
</evidence>
<feature type="compositionally biased region" description="Polar residues" evidence="1">
    <location>
        <begin position="125"/>
        <end position="138"/>
    </location>
</feature>
<dbReference type="Proteomes" id="UP001152795">
    <property type="component" value="Unassembled WGS sequence"/>
</dbReference>
<evidence type="ECO:0000256" key="1">
    <source>
        <dbReference type="SAM" id="MobiDB-lite"/>
    </source>
</evidence>
<name>A0A6S7JCV1_PARCT</name>
<evidence type="ECO:0000313" key="3">
    <source>
        <dbReference type="Proteomes" id="UP001152795"/>
    </source>
</evidence>